<evidence type="ECO:0000313" key="3">
    <source>
        <dbReference type="Proteomes" id="UP000676310"/>
    </source>
</evidence>
<proteinExistence type="predicted"/>
<name>A0A8J2N0W3_9PLEO</name>
<feature type="compositionally biased region" description="Acidic residues" evidence="1">
    <location>
        <begin position="117"/>
        <end position="127"/>
    </location>
</feature>
<sequence length="127" mass="14508">MQHFLHAPRNSIVFATINSSISRFLRHQHKWAGVKTERNMLPEYINVSCLRELENGEVEIDIEHLNGNQLAGEIRALLMRDGFVEPDFRFVGRFVRLGRAKQGHNNDGAGKRRVGSWDEDGLGEARV</sequence>
<comment type="caution">
    <text evidence="2">The sequence shown here is derived from an EMBL/GenBank/DDBJ whole genome shotgun (WGS) entry which is preliminary data.</text>
</comment>
<keyword evidence="3" id="KW-1185">Reference proteome</keyword>
<gene>
    <name evidence="2" type="ORF">ALTATR162_LOCUS6568</name>
</gene>
<accession>A0A8J2N0W3</accession>
<dbReference type="EMBL" id="CAJRGZ010000019">
    <property type="protein sequence ID" value="CAG5163873.1"/>
    <property type="molecule type" value="Genomic_DNA"/>
</dbReference>
<dbReference type="RefSeq" id="XP_043170125.1">
    <property type="nucleotide sequence ID" value="XM_043314190.1"/>
</dbReference>
<evidence type="ECO:0000313" key="2">
    <source>
        <dbReference type="EMBL" id="CAG5163873.1"/>
    </source>
</evidence>
<dbReference type="AlphaFoldDB" id="A0A8J2N0W3"/>
<dbReference type="GeneID" id="67018471"/>
<protein>
    <submittedName>
        <fullName evidence="2">Uncharacterized protein</fullName>
    </submittedName>
</protein>
<reference evidence="2" key="1">
    <citation type="submission" date="2021-05" db="EMBL/GenBank/DDBJ databases">
        <authorList>
            <person name="Stam R."/>
        </authorList>
    </citation>
    <scope>NUCLEOTIDE SEQUENCE</scope>
    <source>
        <strain evidence="2">CS162</strain>
    </source>
</reference>
<dbReference type="Proteomes" id="UP000676310">
    <property type="component" value="Unassembled WGS sequence"/>
</dbReference>
<dbReference type="OrthoDB" id="3798240at2759"/>
<organism evidence="2 3">
    <name type="scientific">Alternaria atra</name>
    <dbReference type="NCBI Taxonomy" id="119953"/>
    <lineage>
        <taxon>Eukaryota</taxon>
        <taxon>Fungi</taxon>
        <taxon>Dikarya</taxon>
        <taxon>Ascomycota</taxon>
        <taxon>Pezizomycotina</taxon>
        <taxon>Dothideomycetes</taxon>
        <taxon>Pleosporomycetidae</taxon>
        <taxon>Pleosporales</taxon>
        <taxon>Pleosporineae</taxon>
        <taxon>Pleosporaceae</taxon>
        <taxon>Alternaria</taxon>
        <taxon>Alternaria sect. Ulocladioides</taxon>
    </lineage>
</organism>
<evidence type="ECO:0000256" key="1">
    <source>
        <dbReference type="SAM" id="MobiDB-lite"/>
    </source>
</evidence>
<feature type="region of interest" description="Disordered" evidence="1">
    <location>
        <begin position="102"/>
        <end position="127"/>
    </location>
</feature>